<evidence type="ECO:0000313" key="2">
    <source>
        <dbReference type="EMBL" id="KAK7079367.1"/>
    </source>
</evidence>
<dbReference type="Gene3D" id="3.10.20.90">
    <property type="entry name" value="Phosphatidylinositol 3-kinase Catalytic Subunit, Chain A, domain 1"/>
    <property type="match status" value="1"/>
</dbReference>
<dbReference type="Proteomes" id="UP001381693">
    <property type="component" value="Unassembled WGS sequence"/>
</dbReference>
<proteinExistence type="predicted"/>
<dbReference type="PANTHER" id="PTHR46049:SF3">
    <property type="entry name" value="MYOSIN VIIA"/>
    <property type="match status" value="1"/>
</dbReference>
<name>A0AAN8XA24_HALRR</name>
<feature type="non-terminal residue" evidence="2">
    <location>
        <position position="234"/>
    </location>
</feature>
<reference evidence="2 3" key="1">
    <citation type="submission" date="2023-11" db="EMBL/GenBank/DDBJ databases">
        <title>Halocaridina rubra genome assembly.</title>
        <authorList>
            <person name="Smith C."/>
        </authorList>
    </citation>
    <scope>NUCLEOTIDE SEQUENCE [LARGE SCALE GENOMIC DNA]</scope>
    <source>
        <strain evidence="2">EP-1</strain>
        <tissue evidence="2">Whole</tissue>
    </source>
</reference>
<dbReference type="InterPro" id="IPR014352">
    <property type="entry name" value="FERM/acyl-CoA-bd_prot_sf"/>
</dbReference>
<dbReference type="InterPro" id="IPR019748">
    <property type="entry name" value="FERM_central"/>
</dbReference>
<evidence type="ECO:0000259" key="1">
    <source>
        <dbReference type="PROSITE" id="PS50057"/>
    </source>
</evidence>
<accession>A0AAN8XA24</accession>
<feature type="domain" description="FERM" evidence="1">
    <location>
        <begin position="1"/>
        <end position="234"/>
    </location>
</feature>
<dbReference type="InterPro" id="IPR051724">
    <property type="entry name" value="Actin_motor_Myosin"/>
</dbReference>
<comment type="caution">
    <text evidence="2">The sequence shown here is derived from an EMBL/GenBank/DDBJ whole genome shotgun (WGS) entry which is preliminary data.</text>
</comment>
<dbReference type="Pfam" id="PF00373">
    <property type="entry name" value="FERM_M"/>
    <property type="match status" value="1"/>
</dbReference>
<dbReference type="EMBL" id="JAXCGZ010007309">
    <property type="protein sequence ID" value="KAK7079367.1"/>
    <property type="molecule type" value="Genomic_DNA"/>
</dbReference>
<sequence length="234" mass="27154">MLGTTERCILSEEVLADVMSRWERYRQSTTAQQHHQHHHHHIFLFKKHLLLESWIDLTDNVEKELLYFQVLYTLRADKFPVTQMEAVMLCALRAQIELGNFIGTGMDYGEVIAHTLSPRLLSNVTHDAVAMHHQSLFNMDSQEAKQAFLNLIKSWPLHRATIFDVTQSFTSNWPKVLWLAIDESGVHLLEHRSRNVLCTYEYDYILNYSASITALMIITGSTRKQSKIILNTTQ</sequence>
<dbReference type="Pfam" id="PF02174">
    <property type="entry name" value="IRS"/>
    <property type="match status" value="1"/>
</dbReference>
<dbReference type="SUPFAM" id="SSF47031">
    <property type="entry name" value="Second domain of FERM"/>
    <property type="match status" value="1"/>
</dbReference>
<gene>
    <name evidence="2" type="ORF">SK128_012610</name>
</gene>
<dbReference type="Gene3D" id="2.30.29.30">
    <property type="entry name" value="Pleckstrin-homology domain (PH domain)/Phosphotyrosine-binding domain (PTB)"/>
    <property type="match status" value="1"/>
</dbReference>
<dbReference type="SUPFAM" id="SSF50729">
    <property type="entry name" value="PH domain-like"/>
    <property type="match status" value="1"/>
</dbReference>
<dbReference type="AlphaFoldDB" id="A0AAN8XA24"/>
<dbReference type="CDD" id="cd14473">
    <property type="entry name" value="FERM_B-lobe"/>
    <property type="match status" value="1"/>
</dbReference>
<dbReference type="PROSITE" id="PS50057">
    <property type="entry name" value="FERM_3"/>
    <property type="match status" value="1"/>
</dbReference>
<dbReference type="InterPro" id="IPR011993">
    <property type="entry name" value="PH-like_dom_sf"/>
</dbReference>
<protein>
    <recommendedName>
        <fullName evidence="1">FERM domain-containing protein</fullName>
    </recommendedName>
</protein>
<keyword evidence="3" id="KW-1185">Reference proteome</keyword>
<evidence type="ECO:0000313" key="3">
    <source>
        <dbReference type="Proteomes" id="UP001381693"/>
    </source>
</evidence>
<organism evidence="2 3">
    <name type="scientific">Halocaridina rubra</name>
    <name type="common">Hawaiian red shrimp</name>
    <dbReference type="NCBI Taxonomy" id="373956"/>
    <lineage>
        <taxon>Eukaryota</taxon>
        <taxon>Metazoa</taxon>
        <taxon>Ecdysozoa</taxon>
        <taxon>Arthropoda</taxon>
        <taxon>Crustacea</taxon>
        <taxon>Multicrustacea</taxon>
        <taxon>Malacostraca</taxon>
        <taxon>Eumalacostraca</taxon>
        <taxon>Eucarida</taxon>
        <taxon>Decapoda</taxon>
        <taxon>Pleocyemata</taxon>
        <taxon>Caridea</taxon>
        <taxon>Atyoidea</taxon>
        <taxon>Atyidae</taxon>
        <taxon>Halocaridina</taxon>
    </lineage>
</organism>
<dbReference type="PANTHER" id="PTHR46049">
    <property type="entry name" value="AGAP003327-PA"/>
    <property type="match status" value="1"/>
</dbReference>
<dbReference type="InterPro" id="IPR000299">
    <property type="entry name" value="FERM_domain"/>
</dbReference>
<dbReference type="InterPro" id="IPR002404">
    <property type="entry name" value="IRS_PTB"/>
</dbReference>
<dbReference type="InterPro" id="IPR035963">
    <property type="entry name" value="FERM_2"/>
</dbReference>
<dbReference type="Gene3D" id="1.20.80.10">
    <property type="match status" value="1"/>
</dbReference>